<organism evidence="2 3">
    <name type="scientific">Lancefieldella rimae</name>
    <dbReference type="NCBI Taxonomy" id="1383"/>
    <lineage>
        <taxon>Bacteria</taxon>
        <taxon>Bacillati</taxon>
        <taxon>Actinomycetota</taxon>
        <taxon>Coriobacteriia</taxon>
        <taxon>Coriobacteriales</taxon>
        <taxon>Atopobiaceae</taxon>
        <taxon>Lancefieldella</taxon>
    </lineage>
</organism>
<dbReference type="Proteomes" id="UP000698335">
    <property type="component" value="Unassembled WGS sequence"/>
</dbReference>
<protein>
    <submittedName>
        <fullName evidence="2">Asp23/Gls24 family envelope stress response protein</fullName>
    </submittedName>
</protein>
<evidence type="ECO:0000313" key="3">
    <source>
        <dbReference type="Proteomes" id="UP000698335"/>
    </source>
</evidence>
<proteinExistence type="inferred from homology"/>
<reference evidence="2" key="1">
    <citation type="submission" date="2020-04" db="EMBL/GenBank/DDBJ databases">
        <title>Deep metagenomics examines the oral microbiome during advanced dental caries in children, revealing novel taxa and co-occurrences with host molecules.</title>
        <authorList>
            <person name="Baker J.L."/>
            <person name="Morton J.T."/>
            <person name="Dinis M."/>
            <person name="Alvarez R."/>
            <person name="Tran N.C."/>
            <person name="Knight R."/>
            <person name="Edlund A."/>
        </authorList>
    </citation>
    <scope>NUCLEOTIDE SEQUENCE</scope>
    <source>
        <strain evidence="2">JCVI_38_bin.5</strain>
    </source>
</reference>
<dbReference type="AlphaFoldDB" id="A0A930YQ38"/>
<evidence type="ECO:0000313" key="2">
    <source>
        <dbReference type="EMBL" id="MBF4808235.1"/>
    </source>
</evidence>
<name>A0A930YQ38_9ACTN</name>
<dbReference type="PANTHER" id="PTHR34297:SF2">
    <property type="entry name" value="ASP23_GLS24 FAMILY ENVELOPE STRESS RESPONSE PROTEIN"/>
    <property type="match status" value="1"/>
</dbReference>
<accession>A0A930YQ38</accession>
<evidence type="ECO:0000256" key="1">
    <source>
        <dbReference type="ARBA" id="ARBA00005721"/>
    </source>
</evidence>
<comment type="caution">
    <text evidence="2">The sequence shown here is derived from an EMBL/GenBank/DDBJ whole genome shotgun (WGS) entry which is preliminary data.</text>
</comment>
<dbReference type="Pfam" id="PF03780">
    <property type="entry name" value="Asp23"/>
    <property type="match status" value="1"/>
</dbReference>
<dbReference type="EMBL" id="JABZGW010000272">
    <property type="protein sequence ID" value="MBF4808235.1"/>
    <property type="molecule type" value="Genomic_DNA"/>
</dbReference>
<sequence length="115" mass="12119">MASTVPGTLKVSNDCLADLAGYAALECYGVVGMAEIDEQAGVARLLPAYRLRKGVDVSSSSQGVCVDLHVVVEQGVNMASVVGNLSASVKFLLRQIAELENVKVTVHIEAMRASR</sequence>
<comment type="similarity">
    <text evidence="1">Belongs to the asp23 family.</text>
</comment>
<dbReference type="PANTHER" id="PTHR34297">
    <property type="entry name" value="HYPOTHETICAL CYTOSOLIC PROTEIN-RELATED"/>
    <property type="match status" value="1"/>
</dbReference>
<dbReference type="InterPro" id="IPR005531">
    <property type="entry name" value="Asp23"/>
</dbReference>
<gene>
    <name evidence="2" type="ORF">HXK26_06020</name>
</gene>